<keyword evidence="15" id="KW-1185">Reference proteome</keyword>
<evidence type="ECO:0000256" key="10">
    <source>
        <dbReference type="ARBA" id="ARBA00023033"/>
    </source>
</evidence>
<comment type="subcellular location">
    <subcellularLocation>
        <location evidence="2">Membrane</location>
    </subcellularLocation>
</comment>
<evidence type="ECO:0000313" key="14">
    <source>
        <dbReference type="EMBL" id="CAG8958655.1"/>
    </source>
</evidence>
<evidence type="ECO:0000256" key="9">
    <source>
        <dbReference type="ARBA" id="ARBA00023004"/>
    </source>
</evidence>
<feature type="binding site" description="axial binding residue" evidence="12">
    <location>
        <position position="475"/>
    </location>
    <ligand>
        <name>heme</name>
        <dbReference type="ChEBI" id="CHEBI:30413"/>
    </ligand>
    <ligandPart>
        <name>Fe</name>
        <dbReference type="ChEBI" id="CHEBI:18248"/>
    </ligandPart>
</feature>
<evidence type="ECO:0000256" key="7">
    <source>
        <dbReference type="ARBA" id="ARBA00022989"/>
    </source>
</evidence>
<dbReference type="Pfam" id="PF00067">
    <property type="entry name" value="p450"/>
    <property type="match status" value="1"/>
</dbReference>
<dbReference type="CDD" id="cd11041">
    <property type="entry name" value="CYP503A1-like"/>
    <property type="match status" value="1"/>
</dbReference>
<comment type="cofactor">
    <cofactor evidence="1 12">
        <name>heme</name>
        <dbReference type="ChEBI" id="CHEBI:30413"/>
    </cofactor>
</comment>
<protein>
    <recommendedName>
        <fullName evidence="16">Cytochrome P450</fullName>
    </recommendedName>
</protein>
<keyword evidence="4 12" id="KW-0349">Heme</keyword>
<dbReference type="OrthoDB" id="1844152at2759"/>
<feature type="transmembrane region" description="Helical" evidence="13">
    <location>
        <begin position="20"/>
        <end position="40"/>
    </location>
</feature>
<dbReference type="PANTHER" id="PTHR46206:SF5">
    <property type="entry name" value="P450, PUTATIVE (EUROFUNG)-RELATED"/>
    <property type="match status" value="1"/>
</dbReference>
<evidence type="ECO:0000256" key="12">
    <source>
        <dbReference type="PIRSR" id="PIRSR602403-1"/>
    </source>
</evidence>
<keyword evidence="10" id="KW-0503">Monooxygenase</keyword>
<dbReference type="GO" id="GO:0020037">
    <property type="term" value="F:heme binding"/>
    <property type="evidence" value="ECO:0007669"/>
    <property type="project" value="InterPro"/>
</dbReference>
<evidence type="ECO:0000256" key="2">
    <source>
        <dbReference type="ARBA" id="ARBA00004370"/>
    </source>
</evidence>
<dbReference type="EMBL" id="CAJVRL010000084">
    <property type="protein sequence ID" value="CAG8958655.1"/>
    <property type="molecule type" value="Genomic_DNA"/>
</dbReference>
<dbReference type="GO" id="GO:0016020">
    <property type="term" value="C:membrane"/>
    <property type="evidence" value="ECO:0007669"/>
    <property type="project" value="UniProtKB-SubCell"/>
</dbReference>
<proteinExistence type="inferred from homology"/>
<dbReference type="SUPFAM" id="SSF48264">
    <property type="entry name" value="Cytochrome P450"/>
    <property type="match status" value="1"/>
</dbReference>
<evidence type="ECO:0000256" key="1">
    <source>
        <dbReference type="ARBA" id="ARBA00001971"/>
    </source>
</evidence>
<comment type="caution">
    <text evidence="14">The sequence shown here is derived from an EMBL/GenBank/DDBJ whole genome shotgun (WGS) entry which is preliminary data.</text>
</comment>
<evidence type="ECO:0008006" key="16">
    <source>
        <dbReference type="Google" id="ProtNLM"/>
    </source>
</evidence>
<evidence type="ECO:0000313" key="15">
    <source>
        <dbReference type="Proteomes" id="UP000696280"/>
    </source>
</evidence>
<dbReference type="Gene3D" id="1.10.630.10">
    <property type="entry name" value="Cytochrome P450"/>
    <property type="match status" value="1"/>
</dbReference>
<accession>A0A9N9PWU2</accession>
<evidence type="ECO:0000256" key="3">
    <source>
        <dbReference type="ARBA" id="ARBA00010617"/>
    </source>
</evidence>
<keyword evidence="6 12" id="KW-0479">Metal-binding</keyword>
<keyword evidence="8" id="KW-0560">Oxidoreductase</keyword>
<dbReference type="GO" id="GO:0016705">
    <property type="term" value="F:oxidoreductase activity, acting on paired donors, with incorporation or reduction of molecular oxygen"/>
    <property type="evidence" value="ECO:0007669"/>
    <property type="project" value="InterPro"/>
</dbReference>
<keyword evidence="9 12" id="KW-0408">Iron</keyword>
<dbReference type="PRINTS" id="PR00465">
    <property type="entry name" value="EP450IV"/>
</dbReference>
<gene>
    <name evidence="14" type="ORF">HYFRA_00011496</name>
</gene>
<evidence type="ECO:0000256" key="5">
    <source>
        <dbReference type="ARBA" id="ARBA00022692"/>
    </source>
</evidence>
<name>A0A9N9PWU2_9HELO</name>
<evidence type="ECO:0000256" key="8">
    <source>
        <dbReference type="ARBA" id="ARBA00023002"/>
    </source>
</evidence>
<dbReference type="AlphaFoldDB" id="A0A9N9PWU2"/>
<dbReference type="GO" id="GO:0004497">
    <property type="term" value="F:monooxygenase activity"/>
    <property type="evidence" value="ECO:0007669"/>
    <property type="project" value="UniProtKB-KW"/>
</dbReference>
<dbReference type="InterPro" id="IPR002403">
    <property type="entry name" value="Cyt_P450_E_grp-IV"/>
</dbReference>
<evidence type="ECO:0000256" key="4">
    <source>
        <dbReference type="ARBA" id="ARBA00022617"/>
    </source>
</evidence>
<evidence type="ECO:0000256" key="13">
    <source>
        <dbReference type="SAM" id="Phobius"/>
    </source>
</evidence>
<keyword evidence="5 13" id="KW-0812">Transmembrane</keyword>
<reference evidence="14" key="1">
    <citation type="submission" date="2021-07" db="EMBL/GenBank/DDBJ databases">
        <authorList>
            <person name="Durling M."/>
        </authorList>
    </citation>
    <scope>NUCLEOTIDE SEQUENCE</scope>
</reference>
<dbReference type="InterPro" id="IPR036396">
    <property type="entry name" value="Cyt_P450_sf"/>
</dbReference>
<evidence type="ECO:0000256" key="11">
    <source>
        <dbReference type="ARBA" id="ARBA00023136"/>
    </source>
</evidence>
<keyword evidence="11 13" id="KW-0472">Membrane</keyword>
<dbReference type="PANTHER" id="PTHR46206">
    <property type="entry name" value="CYTOCHROME P450"/>
    <property type="match status" value="1"/>
</dbReference>
<dbReference type="Proteomes" id="UP000696280">
    <property type="component" value="Unassembled WGS sequence"/>
</dbReference>
<comment type="similarity">
    <text evidence="3">Belongs to the cytochrome P450 family.</text>
</comment>
<evidence type="ECO:0000256" key="6">
    <source>
        <dbReference type="ARBA" id="ARBA00022723"/>
    </source>
</evidence>
<keyword evidence="7 13" id="KW-1133">Transmembrane helix</keyword>
<dbReference type="GO" id="GO:0005506">
    <property type="term" value="F:iron ion binding"/>
    <property type="evidence" value="ECO:0007669"/>
    <property type="project" value="InterPro"/>
</dbReference>
<organism evidence="14 15">
    <name type="scientific">Hymenoscyphus fraxineus</name>
    <dbReference type="NCBI Taxonomy" id="746836"/>
    <lineage>
        <taxon>Eukaryota</taxon>
        <taxon>Fungi</taxon>
        <taxon>Dikarya</taxon>
        <taxon>Ascomycota</taxon>
        <taxon>Pezizomycotina</taxon>
        <taxon>Leotiomycetes</taxon>
        <taxon>Helotiales</taxon>
        <taxon>Helotiaceae</taxon>
        <taxon>Hymenoscyphus</taxon>
    </lineage>
</organism>
<dbReference type="InterPro" id="IPR001128">
    <property type="entry name" value="Cyt_P450"/>
</dbReference>
<sequence>MSNPVWTFVSTWSGHESKTPPILIVIIISTIICSPFLKIFRKSWQRVLKRFQAWNYLFKGVEIVQAAFDKAGGQPFEVFAPDNRYVFVSSPKHIEELDRAPSSVLSMEAATKQMLQPQYTMHGHNWFDHRGTEGCGFIKALRHMLTDNLPQILPDLTTLVGARFAELCAESPTMNGSREVLLYPAITKLVVLCNSVSFFGRDLAKNEAFMTSALEHVEQTFICAEVVRLLPKALAPLVGKLLAMRLGAHKTIYDTLLPVAQQRCRERDQKDLGQQVPIHLMQVQNDCIQWILDTSPRKNPWTPARVVHEIIAIWFGSVHGISITVTFAIHDLCLHPEYRDPLRQELINQYTRLETTGVGLPLLDSFIKESARLSPLESQSTRRAALKPFTFSDGTKVHQGDWTCTPVRAIMQSAQHYPEPLQFHGFRFVDPLVLEQLSSATADRHWKDSPIQNTSARLTDIDSTWLVWGAGHITCPGRFYAAAVMQIILGQIIMGFDYKLVEDTSSRYMTWRTTMLPGQKTRVLFTPLDKAEK</sequence>